<sequence length="650" mass="72648">PFTSVVPIDWLNYLNKVEEYVRKGLTHGSEKDLVIIYEYAIDVLPELWDDESYTVIMIRLAILKGTESFDEVLKFLIILNLNAPSNARLMIALAHYFTVLGNMSRAASILDRAKTFATCDLDKSLLEKAIKWHKCGLSFRPLMGIYDYVPTNTAISVRFQGKAYGRTIILPFSHQMSKMSQVVLSASEDDSGAVTVQPGTVSVKSTLFLGRTGGVDKENVCQQPPPPLSPSSSTRHRRVSWAGPREALARLKKAETREMKAMEEAEADPISALVERSNVVVDGEKFIVLRQIARGGFSSVFCVMNKKREMLALKRVGLVSASADVLEVCKNEVDLLLSLRESGRVIALYNYELSPSHLVMVLELAEQDLKSHLKMRQESGSLPDHVVTFFWNEMLACVKVIHDRHRKPIERHITFLYCSTQCKSVQIVFAVLMKKRGVGFIITGPDGLVLMASNAEKGRYSEWTLLSRAMDEVETSMRGRVPKADAQSCPILMSRLGIVHLDLKPENFVIVRGMLKLIDLGISQRLPVDCTHMDLHKPMGSIVYMSPEQLSCIVGGKFANSDDGIDAKVRLKTDVWALGVILYEMLHGRSPFGRTQQAAIMSAILSPTVSINFPHVDNAKLDEALRRCLVRDIRERASIDDLLEAQTPQE</sequence>
<dbReference type="SMART" id="SM00220">
    <property type="entry name" value="S_TKc"/>
    <property type="match status" value="1"/>
</dbReference>
<evidence type="ECO:0000259" key="7">
    <source>
        <dbReference type="PROSITE" id="PS50011"/>
    </source>
</evidence>
<dbReference type="AlphaFoldDB" id="A0A915EZB9"/>
<dbReference type="WBParaSite" id="maker-E.canG7_contigs_6330-snap-gene-0.16-mRNA-1">
    <property type="protein sequence ID" value="maker-E.canG7_contigs_6330-snap-gene-0.16-mRNA-1"/>
    <property type="gene ID" value="EcG7_07295"/>
</dbReference>
<keyword evidence="3" id="KW-0547">Nucleotide-binding</keyword>
<accession>A0A915EZB9</accession>
<dbReference type="Gene3D" id="1.10.510.10">
    <property type="entry name" value="Transferase(Phosphotransferase) domain 1"/>
    <property type="match status" value="1"/>
</dbReference>
<dbReference type="PANTHER" id="PTHR22974:SF21">
    <property type="entry name" value="DUAL SPECIFICITY PROTEIN KINASE TTK"/>
    <property type="match status" value="1"/>
</dbReference>
<name>A0A915EZB9_9CEST</name>
<dbReference type="GO" id="GO:0005524">
    <property type="term" value="F:ATP binding"/>
    <property type="evidence" value="ECO:0007669"/>
    <property type="project" value="UniProtKB-KW"/>
</dbReference>
<dbReference type="PROSITE" id="PS50011">
    <property type="entry name" value="PROTEIN_KINASE_DOM"/>
    <property type="match status" value="1"/>
</dbReference>
<evidence type="ECO:0000256" key="5">
    <source>
        <dbReference type="ARBA" id="ARBA00022840"/>
    </source>
</evidence>
<dbReference type="GO" id="GO:0000776">
    <property type="term" value="C:kinetochore"/>
    <property type="evidence" value="ECO:0007669"/>
    <property type="project" value="TreeGrafter"/>
</dbReference>
<organism evidence="8 9">
    <name type="scientific">Echinococcus canadensis</name>
    <dbReference type="NCBI Taxonomy" id="519352"/>
    <lineage>
        <taxon>Eukaryota</taxon>
        <taxon>Metazoa</taxon>
        <taxon>Spiralia</taxon>
        <taxon>Lophotrochozoa</taxon>
        <taxon>Platyhelminthes</taxon>
        <taxon>Cestoda</taxon>
        <taxon>Eucestoda</taxon>
        <taxon>Cyclophyllidea</taxon>
        <taxon>Taeniidae</taxon>
        <taxon>Echinococcus</taxon>
        <taxon>Echinococcus canadensis group</taxon>
    </lineage>
</organism>
<dbReference type="PROSITE" id="PS00108">
    <property type="entry name" value="PROTEIN_KINASE_ST"/>
    <property type="match status" value="1"/>
</dbReference>
<dbReference type="GO" id="GO:0004674">
    <property type="term" value="F:protein serine/threonine kinase activity"/>
    <property type="evidence" value="ECO:0007669"/>
    <property type="project" value="UniProtKB-KW"/>
</dbReference>
<feature type="region of interest" description="Disordered" evidence="6">
    <location>
        <begin position="216"/>
        <end position="239"/>
    </location>
</feature>
<evidence type="ECO:0000256" key="6">
    <source>
        <dbReference type="SAM" id="MobiDB-lite"/>
    </source>
</evidence>
<dbReference type="InterPro" id="IPR011990">
    <property type="entry name" value="TPR-like_helical_dom_sf"/>
</dbReference>
<keyword evidence="4" id="KW-0418">Kinase</keyword>
<evidence type="ECO:0000256" key="3">
    <source>
        <dbReference type="ARBA" id="ARBA00022741"/>
    </source>
</evidence>
<proteinExistence type="predicted"/>
<keyword evidence="8" id="KW-1185">Reference proteome</keyword>
<dbReference type="GO" id="GO:0007094">
    <property type="term" value="P:mitotic spindle assembly checkpoint signaling"/>
    <property type="evidence" value="ECO:0007669"/>
    <property type="project" value="TreeGrafter"/>
</dbReference>
<dbReference type="GO" id="GO:0033316">
    <property type="term" value="P:meiotic spindle assembly checkpoint signaling"/>
    <property type="evidence" value="ECO:0007669"/>
    <property type="project" value="TreeGrafter"/>
</dbReference>
<dbReference type="InterPro" id="IPR000719">
    <property type="entry name" value="Prot_kinase_dom"/>
</dbReference>
<dbReference type="GO" id="GO:0034501">
    <property type="term" value="P:protein localization to kinetochore"/>
    <property type="evidence" value="ECO:0007669"/>
    <property type="project" value="TreeGrafter"/>
</dbReference>
<protein>
    <submittedName>
        <fullName evidence="9">Protein kinase domain-containing protein</fullName>
    </submittedName>
</protein>
<dbReference type="GO" id="GO:0007059">
    <property type="term" value="P:chromosome segregation"/>
    <property type="evidence" value="ECO:0007669"/>
    <property type="project" value="TreeGrafter"/>
</dbReference>
<evidence type="ECO:0000313" key="8">
    <source>
        <dbReference type="Proteomes" id="UP000887562"/>
    </source>
</evidence>
<evidence type="ECO:0000313" key="9">
    <source>
        <dbReference type="WBParaSite" id="maker-E.canG7_contigs_6330-snap-gene-0.16-mRNA-1"/>
    </source>
</evidence>
<dbReference type="InterPro" id="IPR008271">
    <property type="entry name" value="Ser/Thr_kinase_AS"/>
</dbReference>
<keyword evidence="5" id="KW-0067">ATP-binding</keyword>
<dbReference type="GO" id="GO:0004712">
    <property type="term" value="F:protein serine/threonine/tyrosine kinase activity"/>
    <property type="evidence" value="ECO:0007669"/>
    <property type="project" value="TreeGrafter"/>
</dbReference>
<keyword evidence="1" id="KW-0723">Serine/threonine-protein kinase</keyword>
<dbReference type="SUPFAM" id="SSF56112">
    <property type="entry name" value="Protein kinase-like (PK-like)"/>
    <property type="match status" value="2"/>
</dbReference>
<reference evidence="9" key="1">
    <citation type="submission" date="2022-11" db="UniProtKB">
        <authorList>
            <consortium name="WormBaseParasite"/>
        </authorList>
    </citation>
    <scope>IDENTIFICATION</scope>
</reference>
<evidence type="ECO:0000256" key="2">
    <source>
        <dbReference type="ARBA" id="ARBA00022679"/>
    </source>
</evidence>
<dbReference type="Pfam" id="PF00069">
    <property type="entry name" value="Pkinase"/>
    <property type="match status" value="2"/>
</dbReference>
<dbReference type="Proteomes" id="UP000887562">
    <property type="component" value="Unplaced"/>
</dbReference>
<dbReference type="Gene3D" id="1.25.40.10">
    <property type="entry name" value="Tetratricopeptide repeat domain"/>
    <property type="match status" value="1"/>
</dbReference>
<dbReference type="Gene3D" id="3.30.200.20">
    <property type="entry name" value="Phosphorylase Kinase, domain 1"/>
    <property type="match status" value="1"/>
</dbReference>
<dbReference type="InterPro" id="IPR011009">
    <property type="entry name" value="Kinase-like_dom_sf"/>
</dbReference>
<dbReference type="PANTHER" id="PTHR22974">
    <property type="entry name" value="MIXED LINEAGE PROTEIN KINASE"/>
    <property type="match status" value="1"/>
</dbReference>
<evidence type="ECO:0000256" key="4">
    <source>
        <dbReference type="ARBA" id="ARBA00022777"/>
    </source>
</evidence>
<dbReference type="GO" id="GO:0005634">
    <property type="term" value="C:nucleus"/>
    <property type="evidence" value="ECO:0007669"/>
    <property type="project" value="TreeGrafter"/>
</dbReference>
<evidence type="ECO:0000256" key="1">
    <source>
        <dbReference type="ARBA" id="ARBA00022527"/>
    </source>
</evidence>
<dbReference type="FunFam" id="3.30.200.20:FF:000131">
    <property type="entry name" value="Dual specificity protein kinase TTK"/>
    <property type="match status" value="1"/>
</dbReference>
<keyword evidence="2" id="KW-0808">Transferase</keyword>
<feature type="domain" description="Protein kinase" evidence="7">
    <location>
        <begin position="286"/>
        <end position="650"/>
    </location>
</feature>